<proteinExistence type="predicted"/>
<dbReference type="Proteomes" id="UP000824130">
    <property type="component" value="Unassembled WGS sequence"/>
</dbReference>
<keyword evidence="1" id="KW-1133">Transmembrane helix</keyword>
<organism evidence="3 4">
    <name type="scientific">Candidatus Allocopromorpha excrementipullorum</name>
    <dbReference type="NCBI Taxonomy" id="2840743"/>
    <lineage>
        <taxon>Bacteria</taxon>
        <taxon>Bacillati</taxon>
        <taxon>Bacillota</taxon>
        <taxon>Clostridia</taxon>
        <taxon>Eubacteriales</taxon>
        <taxon>Eubacteriaceae</taxon>
        <taxon>Eubacteriaceae incertae sedis</taxon>
        <taxon>Candidatus Allocopromorpha</taxon>
    </lineage>
</organism>
<feature type="transmembrane region" description="Helical" evidence="1">
    <location>
        <begin position="20"/>
        <end position="41"/>
    </location>
</feature>
<evidence type="ECO:0000256" key="1">
    <source>
        <dbReference type="SAM" id="Phobius"/>
    </source>
</evidence>
<evidence type="ECO:0000313" key="4">
    <source>
        <dbReference type="Proteomes" id="UP000824130"/>
    </source>
</evidence>
<name>A0A9D1SUT2_9FIRM</name>
<comment type="caution">
    <text evidence="3">The sequence shown here is derived from an EMBL/GenBank/DDBJ whole genome shotgun (WGS) entry which is preliminary data.</text>
</comment>
<gene>
    <name evidence="3" type="ORF">IAD25_02870</name>
</gene>
<accession>A0A9D1SUT2</accession>
<keyword evidence="1" id="KW-0812">Transmembrane</keyword>
<reference evidence="3" key="2">
    <citation type="journal article" date="2021" name="PeerJ">
        <title>Extensive microbial diversity within the chicken gut microbiome revealed by metagenomics and culture.</title>
        <authorList>
            <person name="Gilroy R."/>
            <person name="Ravi A."/>
            <person name="Getino M."/>
            <person name="Pursley I."/>
            <person name="Horton D.L."/>
            <person name="Alikhan N.F."/>
            <person name="Baker D."/>
            <person name="Gharbi K."/>
            <person name="Hall N."/>
            <person name="Watson M."/>
            <person name="Adriaenssens E.M."/>
            <person name="Foster-Nyarko E."/>
            <person name="Jarju S."/>
            <person name="Secka A."/>
            <person name="Antonio M."/>
            <person name="Oren A."/>
            <person name="Chaudhuri R.R."/>
            <person name="La Ragione R."/>
            <person name="Hildebrand F."/>
            <person name="Pallen M.J."/>
        </authorList>
    </citation>
    <scope>NUCLEOTIDE SEQUENCE</scope>
    <source>
        <strain evidence="3">ChiSjej4B22-8349</strain>
    </source>
</reference>
<dbReference type="EMBL" id="DVOB01000064">
    <property type="protein sequence ID" value="HIU95637.1"/>
    <property type="molecule type" value="Genomic_DNA"/>
</dbReference>
<dbReference type="InterPro" id="IPR025748">
    <property type="entry name" value="PrcB_C_dom"/>
</dbReference>
<dbReference type="GO" id="GO:0006508">
    <property type="term" value="P:proteolysis"/>
    <property type="evidence" value="ECO:0007669"/>
    <property type="project" value="UniProtKB-KW"/>
</dbReference>
<keyword evidence="3" id="KW-0378">Hydrolase</keyword>
<evidence type="ECO:0000313" key="3">
    <source>
        <dbReference type="EMBL" id="HIU95637.1"/>
    </source>
</evidence>
<protein>
    <submittedName>
        <fullName evidence="3">Protease complex subunit PrcB family protein</fullName>
    </submittedName>
</protein>
<sequence length="159" mass="17590">MKKFGFNMNKDEKTRGARKIMVLAAFAVVAAGIAIGAVSMLSGDDPVKFSQVGDEEMPETITADIIPEYRTLERALACAVDNDIYVIVTRGEKPTSGFNVSIDRMALEEKNGKENLIVYALFEDPEKETAISQIITYPVQVVKTDLKALPDTIELRIQY</sequence>
<dbReference type="GO" id="GO:0008233">
    <property type="term" value="F:peptidase activity"/>
    <property type="evidence" value="ECO:0007669"/>
    <property type="project" value="UniProtKB-KW"/>
</dbReference>
<dbReference type="AlphaFoldDB" id="A0A9D1SUT2"/>
<dbReference type="Pfam" id="PF14343">
    <property type="entry name" value="PrcB_C"/>
    <property type="match status" value="1"/>
</dbReference>
<evidence type="ECO:0000259" key="2">
    <source>
        <dbReference type="Pfam" id="PF14343"/>
    </source>
</evidence>
<reference evidence="3" key="1">
    <citation type="submission" date="2020-10" db="EMBL/GenBank/DDBJ databases">
        <authorList>
            <person name="Gilroy R."/>
        </authorList>
    </citation>
    <scope>NUCLEOTIDE SEQUENCE</scope>
    <source>
        <strain evidence="3">ChiSjej4B22-8349</strain>
    </source>
</reference>
<feature type="domain" description="PrcB C-terminal" evidence="2">
    <location>
        <begin position="84"/>
        <end position="144"/>
    </location>
</feature>
<keyword evidence="1" id="KW-0472">Membrane</keyword>
<keyword evidence="3" id="KW-0645">Protease</keyword>